<feature type="region of interest" description="Disordered" evidence="1">
    <location>
        <begin position="1"/>
        <end position="22"/>
    </location>
</feature>
<sequence>MNFGVLPSRFQPAGTSQQGRRQPALLEGPVELVHAPLEELLAYMARLSTKVRYYEARGGQVESTRNWNLAEQSELFMLALMARQRLTTQYAHFTRLVRQLEDPLALPRQHQFIQGKILSQVFLMAEQLERWWGAQQISSIRSSLEGELRGIVVGLGAGLRQVAAIEQALKDQQVWQPPYPGHRYRPDRMEHLWTMPEPAVDITADSFDNQLRDVLWKFYHAQAQIAAVAKRVLEQVVYHLPQARSAAANMRPEIALLVTFCQLFQHAQHALNELPRRQLNYYYQEVLRVALRPARPDHAYLVFGLAKGVPGYLLPAGTAAEGEKDAHGRRPTFHTTQAQPLTPWRVQQFSSVFVSGIDKGAVQGIWAAQQADSADGRGQPLANPAEGWAPFGEAQELLTPSQRNMGAAAVGFAVSAPVLLLHEGHRTIELDIDFEPESFARQLAAHHAAPVGQQAVRAFEDLVRDAFRIDISGATGWLPLRVEAVYRTPNGTGLTWRLNLDRAQPAVVPHQPELHAGQFRSAWPVLRLRLNAHAPTYGYSSLGALQPHTIAIRVRAHEIQGLQLSNQLGPLASGLPFAPFGPQARMGAYLLVGYPELFRKRLIELALGLHWAELPTEPGGFADYYRNYAPTVTNDSFRVATSYRRDWRWVPATLPGSSVALFQPSGPLRPGTPTLAATTELELNTGAATDFSQQLIDVAASQPSEAATGSLRLELVAPGMGFGIEQYPSLLVETMQYNARHTSEPRPLPRPPFTPQLRSLELRYAAEEVFAAASLFGKPGPGQPQFYHIHPLGEYPPGQAATAASEARTLRLLPEFAAEGTLYIGLAQLAPPQQINLLFELAPFGQFLRQHTAATGAVDQMSQPKVEWAYLSQDEWQKFVPGTALPDKAVRDESHGLTELHPVYLTLPDDMDTRHTVMPDGLFWLRASVAHGTAAISRVRAVHQQVVLTERTTPAVGEPVPFVGHLPARSLSRLARPNPALATVAQPLASFGGAAAEEAAAYNTRVSERLRHRGRAVTPWDYEHLVLEHFPEVYQTKCLRANQVPAAIRRPGLVVVVVTPYPPTATAGYQLPNFSPHQLDRMQALLQRVAAPRIRVQVCNPFYEQVQVRGKVRFTESAKLATPQPGALLARLEQELREFLSPWARAAGAPGQPQGLTGARVLSFLNQRPYVEFVTGFSAVKMALENGQYLFYDTDALDDAAAEAGTEQALDDLTNRPWSVYLSAGHHHLAEVTTVAAKKADFQAQPAGIGNLTIGTDFVIYNRFEPGHEPSPPPALAPQPSQP</sequence>
<evidence type="ECO:0000256" key="1">
    <source>
        <dbReference type="SAM" id="MobiDB-lite"/>
    </source>
</evidence>
<gene>
    <name evidence="2" type="ORF">GCM10022409_48000</name>
</gene>
<evidence type="ECO:0008006" key="4">
    <source>
        <dbReference type="Google" id="ProtNLM"/>
    </source>
</evidence>
<evidence type="ECO:0000313" key="3">
    <source>
        <dbReference type="Proteomes" id="UP001501469"/>
    </source>
</evidence>
<dbReference type="RefSeq" id="WP_345059700.1">
    <property type="nucleotide sequence ID" value="NZ_BAABDK010000035.1"/>
</dbReference>
<accession>A0ABP7UXV1</accession>
<feature type="compositionally biased region" description="Pro residues" evidence="1">
    <location>
        <begin position="1269"/>
        <end position="1283"/>
    </location>
</feature>
<keyword evidence="3" id="KW-1185">Reference proteome</keyword>
<reference evidence="3" key="1">
    <citation type="journal article" date="2019" name="Int. J. Syst. Evol. Microbiol.">
        <title>The Global Catalogue of Microorganisms (GCM) 10K type strain sequencing project: providing services to taxonomists for standard genome sequencing and annotation.</title>
        <authorList>
            <consortium name="The Broad Institute Genomics Platform"/>
            <consortium name="The Broad Institute Genome Sequencing Center for Infectious Disease"/>
            <person name="Wu L."/>
            <person name="Ma J."/>
        </authorList>
    </citation>
    <scope>NUCLEOTIDE SEQUENCE [LARGE SCALE GENOMIC DNA]</scope>
    <source>
        <strain evidence="3">JCM 17225</strain>
    </source>
</reference>
<organism evidence="2 3">
    <name type="scientific">Hymenobacter glaciei</name>
    <dbReference type="NCBI Taxonomy" id="877209"/>
    <lineage>
        <taxon>Bacteria</taxon>
        <taxon>Pseudomonadati</taxon>
        <taxon>Bacteroidota</taxon>
        <taxon>Cytophagia</taxon>
        <taxon>Cytophagales</taxon>
        <taxon>Hymenobacteraceae</taxon>
        <taxon>Hymenobacter</taxon>
    </lineage>
</organism>
<dbReference type="Proteomes" id="UP001501469">
    <property type="component" value="Unassembled WGS sequence"/>
</dbReference>
<proteinExistence type="predicted"/>
<comment type="caution">
    <text evidence="2">The sequence shown here is derived from an EMBL/GenBank/DDBJ whole genome shotgun (WGS) entry which is preliminary data.</text>
</comment>
<name>A0ABP7UXV1_9BACT</name>
<evidence type="ECO:0000313" key="2">
    <source>
        <dbReference type="EMBL" id="GAA4055245.1"/>
    </source>
</evidence>
<dbReference type="EMBL" id="BAABDK010000035">
    <property type="protein sequence ID" value="GAA4055245.1"/>
    <property type="molecule type" value="Genomic_DNA"/>
</dbReference>
<protein>
    <recommendedName>
        <fullName evidence="4">Baseplate protein J-like domain-containing protein</fullName>
    </recommendedName>
</protein>
<feature type="region of interest" description="Disordered" evidence="1">
    <location>
        <begin position="1263"/>
        <end position="1283"/>
    </location>
</feature>